<organism evidence="1 2">
    <name type="scientific">Mya arenaria</name>
    <name type="common">Soft-shell clam</name>
    <dbReference type="NCBI Taxonomy" id="6604"/>
    <lineage>
        <taxon>Eukaryota</taxon>
        <taxon>Metazoa</taxon>
        <taxon>Spiralia</taxon>
        <taxon>Lophotrochozoa</taxon>
        <taxon>Mollusca</taxon>
        <taxon>Bivalvia</taxon>
        <taxon>Autobranchia</taxon>
        <taxon>Heteroconchia</taxon>
        <taxon>Euheterodonta</taxon>
        <taxon>Imparidentia</taxon>
        <taxon>Neoheterodontei</taxon>
        <taxon>Myida</taxon>
        <taxon>Myoidea</taxon>
        <taxon>Myidae</taxon>
        <taxon>Mya</taxon>
    </lineage>
</organism>
<reference evidence="1" key="1">
    <citation type="submission" date="2022-11" db="EMBL/GenBank/DDBJ databases">
        <title>Centuries of genome instability and evolution in soft-shell clam transmissible cancer (bioRxiv).</title>
        <authorList>
            <person name="Hart S.F.M."/>
            <person name="Yonemitsu M.A."/>
            <person name="Giersch R.M."/>
            <person name="Beal B.F."/>
            <person name="Arriagada G."/>
            <person name="Davis B.W."/>
            <person name="Ostrander E.A."/>
            <person name="Goff S.P."/>
            <person name="Metzger M.J."/>
        </authorList>
    </citation>
    <scope>NUCLEOTIDE SEQUENCE</scope>
    <source>
        <strain evidence="1">MELC-2E11</strain>
        <tissue evidence="1">Siphon/mantle</tissue>
    </source>
</reference>
<gene>
    <name evidence="1" type="ORF">MAR_029359</name>
</gene>
<protein>
    <submittedName>
        <fullName evidence="1">Uncharacterized protein</fullName>
    </submittedName>
</protein>
<keyword evidence="2" id="KW-1185">Reference proteome</keyword>
<dbReference type="EMBL" id="CP111013">
    <property type="protein sequence ID" value="WAQ96669.1"/>
    <property type="molecule type" value="Genomic_DNA"/>
</dbReference>
<sequence length="95" mass="10405">MKEVISSDVGIALGYYNASVDQRAGFNQELFQWMRTAAGPHKVPEGSFVGGACIYEMSIQDDLCFVKSNGEIRLVGFVDMRPVAHDLHIKAGGQK</sequence>
<dbReference type="Proteomes" id="UP001164746">
    <property type="component" value="Chromosome 2"/>
</dbReference>
<name>A0ABY7DH87_MYAAR</name>
<evidence type="ECO:0000313" key="2">
    <source>
        <dbReference type="Proteomes" id="UP001164746"/>
    </source>
</evidence>
<proteinExistence type="predicted"/>
<accession>A0ABY7DH87</accession>
<evidence type="ECO:0000313" key="1">
    <source>
        <dbReference type="EMBL" id="WAQ96669.1"/>
    </source>
</evidence>